<dbReference type="OrthoDB" id="8938449at2759"/>
<dbReference type="PROSITE" id="PS50202">
    <property type="entry name" value="MSP"/>
    <property type="match status" value="1"/>
</dbReference>
<evidence type="ECO:0000313" key="3">
    <source>
        <dbReference type="Proteomes" id="UP000314294"/>
    </source>
</evidence>
<reference evidence="2 3" key="1">
    <citation type="submission" date="2019-03" db="EMBL/GenBank/DDBJ databases">
        <title>First draft genome of Liparis tanakae, snailfish: a comprehensive survey of snailfish specific genes.</title>
        <authorList>
            <person name="Kim W."/>
            <person name="Song I."/>
            <person name="Jeong J.-H."/>
            <person name="Kim D."/>
            <person name="Kim S."/>
            <person name="Ryu S."/>
            <person name="Song J.Y."/>
            <person name="Lee S.K."/>
        </authorList>
    </citation>
    <scope>NUCLEOTIDE SEQUENCE [LARGE SCALE GENOMIC DNA]</scope>
    <source>
        <tissue evidence="2">Muscle</tissue>
    </source>
</reference>
<feature type="domain" description="MSP" evidence="1">
    <location>
        <begin position="2"/>
        <end position="148"/>
    </location>
</feature>
<dbReference type="EMBL" id="SRLO01000156">
    <property type="protein sequence ID" value="TNN70955.1"/>
    <property type="molecule type" value="Genomic_DNA"/>
</dbReference>
<dbReference type="AlphaFoldDB" id="A0A4Z2I038"/>
<organism evidence="2 3">
    <name type="scientific">Liparis tanakae</name>
    <name type="common">Tanaka's snailfish</name>
    <dbReference type="NCBI Taxonomy" id="230148"/>
    <lineage>
        <taxon>Eukaryota</taxon>
        <taxon>Metazoa</taxon>
        <taxon>Chordata</taxon>
        <taxon>Craniata</taxon>
        <taxon>Vertebrata</taxon>
        <taxon>Euteleostomi</taxon>
        <taxon>Actinopterygii</taxon>
        <taxon>Neopterygii</taxon>
        <taxon>Teleostei</taxon>
        <taxon>Neoteleostei</taxon>
        <taxon>Acanthomorphata</taxon>
        <taxon>Eupercaria</taxon>
        <taxon>Perciformes</taxon>
        <taxon>Cottioidei</taxon>
        <taxon>Cottales</taxon>
        <taxon>Liparidae</taxon>
        <taxon>Liparis</taxon>
    </lineage>
</organism>
<evidence type="ECO:0000313" key="2">
    <source>
        <dbReference type="EMBL" id="TNN70955.1"/>
    </source>
</evidence>
<dbReference type="InterPro" id="IPR013783">
    <property type="entry name" value="Ig-like_fold"/>
</dbReference>
<dbReference type="Gene3D" id="2.60.40.10">
    <property type="entry name" value="Immunoglobulins"/>
    <property type="match status" value="1"/>
</dbReference>
<sequence length="148" mass="16874">MNRYSSPKEGEVGLSATLIFEAPTGEIAFSHLELHNEGSTAIFYSWEKLPVTRSFPIQRPRTKSQHFYFNPSSGVIRPGDARRIEFMFKSEEPGIQSEVWKLNTHPLLLQGASMQLVLRGVALYQDSTADQRLFIVVETESETRLRFP</sequence>
<proteinExistence type="predicted"/>
<dbReference type="Pfam" id="PF14646">
    <property type="entry name" value="MYCBPAP"/>
    <property type="match status" value="1"/>
</dbReference>
<name>A0A4Z2I038_9TELE</name>
<keyword evidence="3" id="KW-1185">Reference proteome</keyword>
<dbReference type="Proteomes" id="UP000314294">
    <property type="component" value="Unassembled WGS sequence"/>
</dbReference>
<protein>
    <submittedName>
        <fullName evidence="2">MYCBP-associated protein</fullName>
    </submittedName>
</protein>
<evidence type="ECO:0000259" key="1">
    <source>
        <dbReference type="PROSITE" id="PS50202"/>
    </source>
</evidence>
<dbReference type="PANTHER" id="PTHR48421">
    <property type="entry name" value="MYCBP-ASSOCIATED PROTEIN"/>
    <property type="match status" value="1"/>
</dbReference>
<dbReference type="PANTHER" id="PTHR48421:SF1">
    <property type="entry name" value="MYCBP-ASSOCIATED PROTEIN"/>
    <property type="match status" value="1"/>
</dbReference>
<accession>A0A4Z2I038</accession>
<dbReference type="InterPro" id="IPR032707">
    <property type="entry name" value="MYCBPAP"/>
</dbReference>
<comment type="caution">
    <text evidence="2">The sequence shown here is derived from an EMBL/GenBank/DDBJ whole genome shotgun (WGS) entry which is preliminary data.</text>
</comment>
<gene>
    <name evidence="2" type="primary">Mycbpap_2</name>
    <name evidence="2" type="ORF">EYF80_018771</name>
</gene>
<dbReference type="InterPro" id="IPR000535">
    <property type="entry name" value="MSP_dom"/>
</dbReference>